<comment type="caution">
    <text evidence="1">The sequence shown here is derived from an EMBL/GenBank/DDBJ whole genome shotgun (WGS) entry which is preliminary data.</text>
</comment>
<organism evidence="1 2">
    <name type="scientific">Cryomyces antarcticus</name>
    <dbReference type="NCBI Taxonomy" id="329879"/>
    <lineage>
        <taxon>Eukaryota</taxon>
        <taxon>Fungi</taxon>
        <taxon>Dikarya</taxon>
        <taxon>Ascomycota</taxon>
        <taxon>Pezizomycotina</taxon>
        <taxon>Dothideomycetes</taxon>
        <taxon>Dothideomycetes incertae sedis</taxon>
        <taxon>Cryomyces</taxon>
    </lineage>
</organism>
<protein>
    <submittedName>
        <fullName evidence="1">Uncharacterized protein</fullName>
    </submittedName>
</protein>
<evidence type="ECO:0000313" key="1">
    <source>
        <dbReference type="EMBL" id="KAK5239384.1"/>
    </source>
</evidence>
<dbReference type="EMBL" id="JAVRRA010012150">
    <property type="protein sequence ID" value="KAK5239384.1"/>
    <property type="molecule type" value="Genomic_DNA"/>
</dbReference>
<dbReference type="Proteomes" id="UP001357485">
    <property type="component" value="Unassembled WGS sequence"/>
</dbReference>
<evidence type="ECO:0000313" key="2">
    <source>
        <dbReference type="Proteomes" id="UP001357485"/>
    </source>
</evidence>
<name>A0ABR0LRW3_9PEZI</name>
<proteinExistence type="predicted"/>
<sequence>RRALAKPPARTWKRLLASQADSIEASLQNSLKETHSIEAVINSQALHPVQPIDDVSHATAETRSVAEDYSTFKRQ</sequence>
<reference evidence="1 2" key="1">
    <citation type="submission" date="2023-08" db="EMBL/GenBank/DDBJ databases">
        <title>Black Yeasts Isolated from many extreme environments.</title>
        <authorList>
            <person name="Coleine C."/>
            <person name="Stajich J.E."/>
            <person name="Selbmann L."/>
        </authorList>
    </citation>
    <scope>NUCLEOTIDE SEQUENCE [LARGE SCALE GENOMIC DNA]</scope>
    <source>
        <strain evidence="1 2">CCFEE 536</strain>
    </source>
</reference>
<gene>
    <name evidence="1" type="ORF">LTR16_012007</name>
</gene>
<keyword evidence="2" id="KW-1185">Reference proteome</keyword>
<feature type="non-terminal residue" evidence="1">
    <location>
        <position position="75"/>
    </location>
</feature>
<feature type="non-terminal residue" evidence="1">
    <location>
        <position position="1"/>
    </location>
</feature>
<accession>A0ABR0LRW3</accession>